<dbReference type="PATRIC" id="fig|1560201.4.peg.3146"/>
<evidence type="ECO:0000313" key="7">
    <source>
        <dbReference type="Proteomes" id="UP000036851"/>
    </source>
</evidence>
<gene>
    <name evidence="6" type="ORF">NG43_14560</name>
</gene>
<accession>A0A0L7T9L6</accession>
<dbReference type="EMBL" id="JRXF01000022">
    <property type="protein sequence ID" value="KOC92062.1"/>
    <property type="molecule type" value="Genomic_DNA"/>
</dbReference>
<dbReference type="GO" id="GO:0022857">
    <property type="term" value="F:transmembrane transporter activity"/>
    <property type="evidence" value="ECO:0007669"/>
    <property type="project" value="InterPro"/>
</dbReference>
<dbReference type="SUPFAM" id="SSF103473">
    <property type="entry name" value="MFS general substrate transporter"/>
    <property type="match status" value="1"/>
</dbReference>
<dbReference type="PROSITE" id="PS50850">
    <property type="entry name" value="MFS"/>
    <property type="match status" value="1"/>
</dbReference>
<dbReference type="InterPro" id="IPR020846">
    <property type="entry name" value="MFS_dom"/>
</dbReference>
<protein>
    <recommendedName>
        <fullName evidence="5">Major facilitator superfamily (MFS) profile domain-containing protein</fullName>
    </recommendedName>
</protein>
<evidence type="ECO:0000256" key="2">
    <source>
        <dbReference type="ARBA" id="ARBA00022989"/>
    </source>
</evidence>
<keyword evidence="1 4" id="KW-0812">Transmembrane</keyword>
<evidence type="ECO:0000259" key="5">
    <source>
        <dbReference type="PROSITE" id="PS50850"/>
    </source>
</evidence>
<feature type="transmembrane region" description="Helical" evidence="4">
    <location>
        <begin position="35"/>
        <end position="59"/>
    </location>
</feature>
<evidence type="ECO:0000256" key="4">
    <source>
        <dbReference type="SAM" id="Phobius"/>
    </source>
</evidence>
<feature type="domain" description="Major facilitator superfamily (MFS) profile" evidence="5">
    <location>
        <begin position="1"/>
        <end position="62"/>
    </location>
</feature>
<sequence>MQPQVRGTALGGYSAFQDIAYGISGPLAGMLATSAGYGAVFIAGAAAAATGILVTLLFARAQ</sequence>
<dbReference type="AlphaFoldDB" id="A0A0L7T9L6"/>
<comment type="caution">
    <text evidence="6">The sequence shown here is derived from an EMBL/GenBank/DDBJ whole genome shotgun (WGS) entry which is preliminary data.</text>
</comment>
<evidence type="ECO:0000313" key="6">
    <source>
        <dbReference type="EMBL" id="KOC92062.1"/>
    </source>
</evidence>
<evidence type="ECO:0000256" key="1">
    <source>
        <dbReference type="ARBA" id="ARBA00022692"/>
    </source>
</evidence>
<dbReference type="Gene3D" id="1.20.1250.20">
    <property type="entry name" value="MFS general substrate transporter like domains"/>
    <property type="match status" value="1"/>
</dbReference>
<keyword evidence="2 4" id="KW-1133">Transmembrane helix</keyword>
<name>A0A0L7T9L6_9GAMM</name>
<dbReference type="InterPro" id="IPR036259">
    <property type="entry name" value="MFS_trans_sf"/>
</dbReference>
<dbReference type="Proteomes" id="UP000036851">
    <property type="component" value="Unassembled WGS sequence"/>
</dbReference>
<proteinExistence type="predicted"/>
<organism evidence="6 7">
    <name type="scientific">Winslowiella iniecta</name>
    <dbReference type="NCBI Taxonomy" id="1560201"/>
    <lineage>
        <taxon>Bacteria</taxon>
        <taxon>Pseudomonadati</taxon>
        <taxon>Pseudomonadota</taxon>
        <taxon>Gammaproteobacteria</taxon>
        <taxon>Enterobacterales</taxon>
        <taxon>Erwiniaceae</taxon>
        <taxon>Winslowiella</taxon>
    </lineage>
</organism>
<evidence type="ECO:0000256" key="3">
    <source>
        <dbReference type="ARBA" id="ARBA00023136"/>
    </source>
</evidence>
<reference evidence="6 7" key="1">
    <citation type="journal article" date="2015" name="Int. J. Syst. Evol. Microbiol.">
        <title>Erwinia iniecta sp. nov., isolated from Russian wheat aphids (Diuraphis noxia).</title>
        <authorList>
            <person name="Campillo T."/>
            <person name="Luna E."/>
            <person name="Portier P."/>
            <person name="Fischer-Le Saux M."/>
            <person name="Lapitan N."/>
            <person name="Tisserat N.A."/>
            <person name="Leach J.E."/>
        </authorList>
    </citation>
    <scope>NUCLEOTIDE SEQUENCE [LARGE SCALE GENOMIC DNA]</scope>
    <source>
        <strain evidence="6 7">B149</strain>
    </source>
</reference>
<keyword evidence="3 4" id="KW-0472">Membrane</keyword>